<keyword evidence="2" id="KW-1185">Reference proteome</keyword>
<protein>
    <submittedName>
        <fullName evidence="3">Uncharacterized protein LOC113502202</fullName>
    </submittedName>
</protein>
<organism evidence="2 3">
    <name type="scientific">Trichoplusia ni</name>
    <name type="common">Cabbage looper</name>
    <dbReference type="NCBI Taxonomy" id="7111"/>
    <lineage>
        <taxon>Eukaryota</taxon>
        <taxon>Metazoa</taxon>
        <taxon>Ecdysozoa</taxon>
        <taxon>Arthropoda</taxon>
        <taxon>Hexapoda</taxon>
        <taxon>Insecta</taxon>
        <taxon>Pterygota</taxon>
        <taxon>Neoptera</taxon>
        <taxon>Endopterygota</taxon>
        <taxon>Lepidoptera</taxon>
        <taxon>Glossata</taxon>
        <taxon>Ditrysia</taxon>
        <taxon>Noctuoidea</taxon>
        <taxon>Noctuidae</taxon>
        <taxon>Plusiinae</taxon>
        <taxon>Trichoplusia</taxon>
    </lineage>
</organism>
<proteinExistence type="predicted"/>
<evidence type="ECO:0000313" key="3">
    <source>
        <dbReference type="RefSeq" id="XP_026739453.1"/>
    </source>
</evidence>
<dbReference type="AlphaFoldDB" id="A0A7E5WFH1"/>
<reference evidence="3" key="1">
    <citation type="submission" date="2025-08" db="UniProtKB">
        <authorList>
            <consortium name="RefSeq"/>
        </authorList>
    </citation>
    <scope>IDENTIFICATION</scope>
</reference>
<dbReference type="InParanoid" id="A0A7E5WFH1"/>
<evidence type="ECO:0000259" key="1">
    <source>
        <dbReference type="PROSITE" id="PS50994"/>
    </source>
</evidence>
<dbReference type="InterPro" id="IPR001584">
    <property type="entry name" value="Integrase_cat-core"/>
</dbReference>
<dbReference type="Gene3D" id="3.30.420.10">
    <property type="entry name" value="Ribonuclease H-like superfamily/Ribonuclease H"/>
    <property type="match status" value="1"/>
</dbReference>
<dbReference type="KEGG" id="tnl:113502202"/>
<dbReference type="Pfam" id="PF18701">
    <property type="entry name" value="DUF5641"/>
    <property type="match status" value="1"/>
</dbReference>
<dbReference type="SUPFAM" id="SSF53098">
    <property type="entry name" value="Ribonuclease H-like"/>
    <property type="match status" value="1"/>
</dbReference>
<name>A0A7E5WFH1_TRINI</name>
<dbReference type="InterPro" id="IPR012337">
    <property type="entry name" value="RNaseH-like_sf"/>
</dbReference>
<dbReference type="PANTHER" id="PTHR47331">
    <property type="entry name" value="PHD-TYPE DOMAIN-CONTAINING PROTEIN"/>
    <property type="match status" value="1"/>
</dbReference>
<dbReference type="PROSITE" id="PS50994">
    <property type="entry name" value="INTEGRASE"/>
    <property type="match status" value="1"/>
</dbReference>
<feature type="domain" description="Integrase catalytic" evidence="1">
    <location>
        <begin position="45"/>
        <end position="234"/>
    </location>
</feature>
<gene>
    <name evidence="3" type="primary">LOC113502202</name>
</gene>
<accession>A0A7E5WFH1</accession>
<dbReference type="GeneID" id="113502202"/>
<dbReference type="GO" id="GO:0015074">
    <property type="term" value="P:DNA integration"/>
    <property type="evidence" value="ECO:0007669"/>
    <property type="project" value="InterPro"/>
</dbReference>
<dbReference type="RefSeq" id="XP_026739453.1">
    <property type="nucleotide sequence ID" value="XM_026883652.1"/>
</dbReference>
<sequence>MRESWWPLGGRNLARKVVHQCVRCTRLEGKTVTPIMGNLPSERLEPGFPFIRCGVDYAGPVSVLNRKGRGAKLEKGYICLFVCFITRAIHLELVTTLSAHEYLLALKRFISRRGKPAQVFSDNGTNFIGAMKEVKLMFNEHSHQIIDNLCNDNIEFKFIPPYAPHFGGLWEAGVKSCKHHLRRVMGTANLTYEEFSTVLSQIEAVLNSRPMCPLSSDPHDLLPLTPAHFLIGRSLLTPACRDMTDEPTNRLTRFQRVEQIRQQFWKRWSTDYISELQIRTKWKTHNQDLALNTLVVIKEDHLPPLKWRMGRIVKVFTGKDGVSRVAELRTVTGNVQRAFSKICPLPVPSTTSSGIQDDSGCVANGDAVSFET</sequence>
<dbReference type="PANTHER" id="PTHR47331:SF1">
    <property type="entry name" value="GAG-LIKE PROTEIN"/>
    <property type="match status" value="1"/>
</dbReference>
<dbReference type="Proteomes" id="UP000322000">
    <property type="component" value="Chromosome 16"/>
</dbReference>
<dbReference type="InterPro" id="IPR036397">
    <property type="entry name" value="RNaseH_sf"/>
</dbReference>
<dbReference type="OrthoDB" id="8052806at2759"/>
<evidence type="ECO:0000313" key="2">
    <source>
        <dbReference type="Proteomes" id="UP000322000"/>
    </source>
</evidence>
<dbReference type="GO" id="GO:0003676">
    <property type="term" value="F:nucleic acid binding"/>
    <property type="evidence" value="ECO:0007669"/>
    <property type="project" value="InterPro"/>
</dbReference>
<dbReference type="InterPro" id="IPR040676">
    <property type="entry name" value="DUF5641"/>
</dbReference>